<evidence type="ECO:0000313" key="3">
    <source>
        <dbReference type="EMBL" id="MDO7789113.1"/>
    </source>
</evidence>
<dbReference type="RefSeq" id="WP_304545653.1">
    <property type="nucleotide sequence ID" value="NZ_JARPTC010000036.1"/>
</dbReference>
<gene>
    <name evidence="3" type="ORF">P6N53_18025</name>
</gene>
<feature type="domain" description="HPP transmembrane region" evidence="2">
    <location>
        <begin position="35"/>
        <end position="182"/>
    </location>
</feature>
<dbReference type="PANTHER" id="PTHR33741:SF5">
    <property type="entry name" value="TRANSMEMBRANE PROTEIN DDB_G0269096-RELATED"/>
    <property type="match status" value="1"/>
</dbReference>
<reference evidence="3" key="1">
    <citation type="journal article" date="2023" name="J. Hazard. Mater.">
        <title>Anaerobic biodegradation of pyrene and benzo[a]pyrene by a new sulfate-reducing Desulforamulus aquiferis strain DSA.</title>
        <authorList>
            <person name="Zhang Z."/>
            <person name="Sun J."/>
            <person name="Gong X."/>
            <person name="Wang C."/>
            <person name="Wang H."/>
        </authorList>
    </citation>
    <scope>NUCLEOTIDE SEQUENCE</scope>
    <source>
        <strain evidence="3">DSA</strain>
    </source>
</reference>
<dbReference type="Proteomes" id="UP001172911">
    <property type="component" value="Unassembled WGS sequence"/>
</dbReference>
<evidence type="ECO:0000256" key="1">
    <source>
        <dbReference type="SAM" id="Phobius"/>
    </source>
</evidence>
<keyword evidence="4" id="KW-1185">Reference proteome</keyword>
<keyword evidence="1" id="KW-0812">Transmembrane</keyword>
<accession>A0AAW7ZHE5</accession>
<reference evidence="3" key="2">
    <citation type="submission" date="2023-03" db="EMBL/GenBank/DDBJ databases">
        <authorList>
            <person name="Zhang Z."/>
        </authorList>
    </citation>
    <scope>NUCLEOTIDE SEQUENCE</scope>
    <source>
        <strain evidence="3">DSA</strain>
    </source>
</reference>
<dbReference type="InterPro" id="IPR058581">
    <property type="entry name" value="TM_HPP"/>
</dbReference>
<protein>
    <submittedName>
        <fullName evidence="3">HPP family protein</fullName>
    </submittedName>
</protein>
<proteinExistence type="predicted"/>
<organism evidence="3 4">
    <name type="scientific">Desulforamulus aquiferis</name>
    <dbReference type="NCBI Taxonomy" id="1397668"/>
    <lineage>
        <taxon>Bacteria</taxon>
        <taxon>Bacillati</taxon>
        <taxon>Bacillota</taxon>
        <taxon>Clostridia</taxon>
        <taxon>Eubacteriales</taxon>
        <taxon>Peptococcaceae</taxon>
        <taxon>Desulforamulus</taxon>
    </lineage>
</organism>
<evidence type="ECO:0000313" key="4">
    <source>
        <dbReference type="Proteomes" id="UP001172911"/>
    </source>
</evidence>
<keyword evidence="1" id="KW-1133">Transmembrane helix</keyword>
<feature type="transmembrane region" description="Helical" evidence="1">
    <location>
        <begin position="113"/>
        <end position="130"/>
    </location>
</feature>
<feature type="transmembrane region" description="Helical" evidence="1">
    <location>
        <begin position="35"/>
        <end position="57"/>
    </location>
</feature>
<name>A0AAW7ZHE5_9FIRM</name>
<dbReference type="Pfam" id="PF04982">
    <property type="entry name" value="TM_HPP"/>
    <property type="match status" value="1"/>
</dbReference>
<evidence type="ECO:0000259" key="2">
    <source>
        <dbReference type="Pfam" id="PF04982"/>
    </source>
</evidence>
<dbReference type="AlphaFoldDB" id="A0AAW7ZHE5"/>
<comment type="caution">
    <text evidence="3">The sequence shown here is derived from an EMBL/GenBank/DDBJ whole genome shotgun (WGS) entry which is preliminary data.</text>
</comment>
<feature type="transmembrane region" description="Helical" evidence="1">
    <location>
        <begin position="63"/>
        <end position="81"/>
    </location>
</feature>
<sequence>MEKAKLAEKGSRLYTRTLVDYLIKLRGEKSQYTPINVRGVIFNSLGVFLSIGLIVFLSNLYTLPLLVPSLGATAILLYSAWDSPMSQPRNIILGHMVSATAGVVTYYFMGIQWWSIALAVSLAIVLMTLTRSLHPPGGATAFIGVYTGQSFIYIFTPVALGAIFITVISALIINISPDRKYPYYWL</sequence>
<keyword evidence="1" id="KW-0472">Membrane</keyword>
<feature type="transmembrane region" description="Helical" evidence="1">
    <location>
        <begin position="151"/>
        <end position="176"/>
    </location>
</feature>
<dbReference type="PANTHER" id="PTHR33741">
    <property type="entry name" value="TRANSMEMBRANE PROTEIN DDB_G0269096-RELATED"/>
    <property type="match status" value="1"/>
</dbReference>
<dbReference type="InterPro" id="IPR007065">
    <property type="entry name" value="HPP"/>
</dbReference>
<dbReference type="EMBL" id="JARPTC010000036">
    <property type="protein sequence ID" value="MDO7789113.1"/>
    <property type="molecule type" value="Genomic_DNA"/>
</dbReference>